<dbReference type="InterPro" id="IPR015931">
    <property type="entry name" value="Acnase/IPM_dHydase_lsu_aba_1/3"/>
</dbReference>
<dbReference type="Gene3D" id="6.10.190.10">
    <property type="match status" value="1"/>
</dbReference>
<feature type="region of interest" description="Disordered" evidence="11">
    <location>
        <begin position="392"/>
        <end position="422"/>
    </location>
</feature>
<evidence type="ECO:0000313" key="14">
    <source>
        <dbReference type="EMBL" id="GAB59446.1"/>
    </source>
</evidence>
<name>I1DZG8_9GAMM</name>
<comment type="catalytic activity">
    <reaction evidence="9 10">
        <text>citrate = D-threo-isocitrate</text>
        <dbReference type="Rhea" id="RHEA:10336"/>
        <dbReference type="ChEBI" id="CHEBI:15562"/>
        <dbReference type="ChEBI" id="CHEBI:16947"/>
        <dbReference type="EC" id="4.2.1.3"/>
    </reaction>
</comment>
<dbReference type="NCBIfam" id="NF009520">
    <property type="entry name" value="PRK12881.1"/>
    <property type="match status" value="1"/>
</dbReference>
<dbReference type="RefSeq" id="WP_008222048.1">
    <property type="nucleotide sequence ID" value="NZ_BAFK01000013.1"/>
</dbReference>
<dbReference type="InterPro" id="IPR001030">
    <property type="entry name" value="Acoase/IPM_deHydtase_lsu_aba"/>
</dbReference>
<dbReference type="STRING" id="562729.RNAN_2449"/>
<comment type="cofactor">
    <cofactor evidence="1">
        <name>[4Fe-4S] cluster</name>
        <dbReference type="ChEBI" id="CHEBI:49883"/>
    </cofactor>
</comment>
<dbReference type="SUPFAM" id="SSF52016">
    <property type="entry name" value="LeuD/IlvD-like"/>
    <property type="match status" value="1"/>
</dbReference>
<dbReference type="UniPathway" id="UPA00223">
    <property type="reaction ID" value="UER00718"/>
</dbReference>
<keyword evidence="5" id="KW-0479">Metal-binding</keyword>
<dbReference type="NCBIfam" id="NF006757">
    <property type="entry name" value="PRK09277.1"/>
    <property type="match status" value="1"/>
</dbReference>
<dbReference type="PRINTS" id="PR00415">
    <property type="entry name" value="ACONITASE"/>
</dbReference>
<gene>
    <name evidence="14" type="primary">acnA</name>
    <name evidence="14" type="ORF">RNAN_2449</name>
</gene>
<dbReference type="OrthoDB" id="9764318at2"/>
<comment type="function">
    <text evidence="10">Catalyzes the isomerization of citrate to isocitrate via cis-aconitate.</text>
</comment>
<dbReference type="InterPro" id="IPR006249">
    <property type="entry name" value="Aconitase/IRP2"/>
</dbReference>
<keyword evidence="6 10" id="KW-0408">Iron</keyword>
<evidence type="ECO:0000256" key="11">
    <source>
        <dbReference type="SAM" id="MobiDB-lite"/>
    </source>
</evidence>
<dbReference type="PROSITE" id="PS00450">
    <property type="entry name" value="ACONITASE_1"/>
    <property type="match status" value="1"/>
</dbReference>
<dbReference type="GO" id="GO:0006099">
    <property type="term" value="P:tricarboxylic acid cycle"/>
    <property type="evidence" value="ECO:0007669"/>
    <property type="project" value="UniProtKB-UniPathway"/>
</dbReference>
<evidence type="ECO:0000256" key="5">
    <source>
        <dbReference type="ARBA" id="ARBA00022723"/>
    </source>
</evidence>
<dbReference type="Pfam" id="PF00330">
    <property type="entry name" value="Aconitase"/>
    <property type="match status" value="1"/>
</dbReference>
<evidence type="ECO:0000256" key="8">
    <source>
        <dbReference type="ARBA" id="ARBA00023239"/>
    </source>
</evidence>
<dbReference type="AlphaFoldDB" id="I1DZG8"/>
<dbReference type="GO" id="GO:0046872">
    <property type="term" value="F:metal ion binding"/>
    <property type="evidence" value="ECO:0007669"/>
    <property type="project" value="UniProtKB-KW"/>
</dbReference>
<keyword evidence="7 10" id="KW-0411">Iron-sulfur</keyword>
<organism evidence="14 15">
    <name type="scientific">Rheinheimera nanhaiensis E407-8</name>
    <dbReference type="NCBI Taxonomy" id="562729"/>
    <lineage>
        <taxon>Bacteria</taxon>
        <taxon>Pseudomonadati</taxon>
        <taxon>Pseudomonadota</taxon>
        <taxon>Gammaproteobacteria</taxon>
        <taxon>Chromatiales</taxon>
        <taxon>Chromatiaceae</taxon>
        <taxon>Rheinheimera</taxon>
    </lineage>
</organism>
<feature type="domain" description="Aconitase A/isopropylmalate dehydratase small subunit swivel" evidence="13">
    <location>
        <begin position="702"/>
        <end position="828"/>
    </location>
</feature>
<keyword evidence="4 10" id="KW-0004">4Fe-4S</keyword>
<evidence type="ECO:0000256" key="4">
    <source>
        <dbReference type="ARBA" id="ARBA00022485"/>
    </source>
</evidence>
<dbReference type="EC" id="4.2.1.3" evidence="10"/>
<dbReference type="EMBL" id="BAFK01000013">
    <property type="protein sequence ID" value="GAB59446.1"/>
    <property type="molecule type" value="Genomic_DNA"/>
</dbReference>
<feature type="compositionally biased region" description="Basic and acidic residues" evidence="11">
    <location>
        <begin position="392"/>
        <end position="407"/>
    </location>
</feature>
<dbReference type="CDD" id="cd01586">
    <property type="entry name" value="AcnA_IRP"/>
    <property type="match status" value="1"/>
</dbReference>
<dbReference type="PANTHER" id="PTHR11670">
    <property type="entry name" value="ACONITASE/IRON-RESPONSIVE ELEMENT FAMILY MEMBER"/>
    <property type="match status" value="1"/>
</dbReference>
<dbReference type="PROSITE" id="PS01244">
    <property type="entry name" value="ACONITASE_2"/>
    <property type="match status" value="1"/>
</dbReference>
<dbReference type="InterPro" id="IPR000573">
    <property type="entry name" value="AconitaseA/IPMdHydase_ssu_swvl"/>
</dbReference>
<dbReference type="SUPFAM" id="SSF53732">
    <property type="entry name" value="Aconitase iron-sulfur domain"/>
    <property type="match status" value="1"/>
</dbReference>
<dbReference type="CDD" id="cd01580">
    <property type="entry name" value="AcnA_IRP_Swivel"/>
    <property type="match status" value="1"/>
</dbReference>
<accession>I1DZG8</accession>
<evidence type="ECO:0000256" key="2">
    <source>
        <dbReference type="ARBA" id="ARBA00004717"/>
    </source>
</evidence>
<evidence type="ECO:0000256" key="9">
    <source>
        <dbReference type="ARBA" id="ARBA00023501"/>
    </source>
</evidence>
<comment type="caution">
    <text evidence="14">The sequence shown here is derived from an EMBL/GenBank/DDBJ whole genome shotgun (WGS) entry which is preliminary data.</text>
</comment>
<evidence type="ECO:0000313" key="15">
    <source>
        <dbReference type="Proteomes" id="UP000004374"/>
    </source>
</evidence>
<evidence type="ECO:0000256" key="10">
    <source>
        <dbReference type="RuleBase" id="RU361275"/>
    </source>
</evidence>
<protein>
    <recommendedName>
        <fullName evidence="10">Aconitate hydratase</fullName>
        <shortName evidence="10">Aconitase</shortName>
        <ecNumber evidence="10">4.2.1.3</ecNumber>
    </recommendedName>
</protein>
<dbReference type="Pfam" id="PF00694">
    <property type="entry name" value="Aconitase_C"/>
    <property type="match status" value="1"/>
</dbReference>
<dbReference type="InterPro" id="IPR036008">
    <property type="entry name" value="Aconitase_4Fe-4S_dom"/>
</dbReference>
<dbReference type="GO" id="GO:0003994">
    <property type="term" value="F:aconitate hydratase activity"/>
    <property type="evidence" value="ECO:0007669"/>
    <property type="project" value="UniProtKB-EC"/>
</dbReference>
<comment type="pathway">
    <text evidence="2">Carbohydrate metabolism; tricarboxylic acid cycle; isocitrate from oxaloacetate: step 2/2.</text>
</comment>
<dbReference type="InterPro" id="IPR018136">
    <property type="entry name" value="Aconitase_4Fe-4S_BS"/>
</dbReference>
<dbReference type="GO" id="GO:0051539">
    <property type="term" value="F:4 iron, 4 sulfur cluster binding"/>
    <property type="evidence" value="ECO:0007669"/>
    <property type="project" value="UniProtKB-KW"/>
</dbReference>
<reference evidence="14 15" key="1">
    <citation type="journal article" date="2012" name="J. Bacteriol.">
        <title>Genome Sequence of the Protease-Producing Bacterium Rheinheimera nanhaiensis E407-8T, Isolated from Deep-Sea Sediment of the South China Sea.</title>
        <authorList>
            <person name="Zhang X.-Y."/>
            <person name="Zhang Y.-J."/>
            <person name="Qin Q.-L."/>
            <person name="Xie B.-B."/>
            <person name="Chen X.-L."/>
            <person name="Zhou B.-C."/>
            <person name="Zhang Y.-Z."/>
        </authorList>
    </citation>
    <scope>NUCLEOTIDE SEQUENCE [LARGE SCALE GENOMIC DNA]</scope>
    <source>
        <strain evidence="14 15">E407-8</strain>
    </source>
</reference>
<feature type="domain" description="Aconitase/3-isopropylmalate dehydratase large subunit alpha/beta/alpha" evidence="12">
    <location>
        <begin position="67"/>
        <end position="574"/>
    </location>
</feature>
<dbReference type="FunFam" id="3.30.499.10:FF:000002">
    <property type="entry name" value="Aconitate hydratase"/>
    <property type="match status" value="1"/>
</dbReference>
<evidence type="ECO:0000256" key="1">
    <source>
        <dbReference type="ARBA" id="ARBA00001966"/>
    </source>
</evidence>
<evidence type="ECO:0000256" key="6">
    <source>
        <dbReference type="ARBA" id="ARBA00023004"/>
    </source>
</evidence>
<dbReference type="FunFam" id="3.20.19.10:FF:000001">
    <property type="entry name" value="Aconitate hydratase"/>
    <property type="match status" value="1"/>
</dbReference>
<dbReference type="Gene3D" id="3.20.19.10">
    <property type="entry name" value="Aconitase, domain 4"/>
    <property type="match status" value="1"/>
</dbReference>
<proteinExistence type="inferred from homology"/>
<sequence length="904" mass="97921">MTSANPYTDTLSVAQQQYRIYSLSKAAERFGDISRLPFSLKVLLENLLRHLDGDSVTDADIQALVDWQKTGSSEREIAFRPARVLMQDFTGVPAVVDLAAMRAAVAALGEDPDKVNPLSPVDLVIDHSVMVDRYASADAFSENVNIEMQRNYERYAFLRWGAKAFANFRVVPPGTGICHQVNLEYLGQTVWAEHTEDCQLAYPDTLVGTDSHTTMINALGILGWGVGGIEAEAAMLGQPVSMTIPQVVGVELTGRLAAGITATDLVLTVTQLLRKHGVVGKFVEFFGAGLAQLSLADRATIANMAPEYGATCGFFPVDQITLDYLKLTGRDGAVISRVKAYCQAQGLWREDSDEPGFTDKLHLDLATVEASLAGPKRPQDKVTLTQLKQHCDDTKPLDSKTQAREAELVSEGGGQSKAATTDNSFDLNGSRIKLPEHAVVIAAITSCTNTSNPSVLMAAGLLAKNALAKGLQAKPWVKCSLAPGSKVVSRYLQQAGLMSALEQVGFYLVGYGCTTCIGNSGPLAKPIAEAINKGDLNVSAVLSGNRNFEGRIHPLVKSNWLASPPLVVAFALAGRMNIDLSAEPIGQDAQGNDVYLKDIWPDNDRVAAAVATVQSSMFSAEYDKVFDGDASWQAIEVAKAKTYSWPDSSYIRQPDFFRGLSRKPKPVRDIVNARVLAILGDSVTTDHISPAGNIKQSSPAGEYLQQLGIAPEDFNSYGSRRGNHEVMVRGTFANVRIRNEMLPGSEGGVTRHYPSGDTLPIFAAAMRYQQQELPLIVIAGKEYGTGSSRDWAAKGTLMLGVRAVLAESFERIHRSNLIGMGVLPLQFLPGTDRKTLKLTGEESFTLRGLSELTAKQKLQLLIRYADGGKQEIDVHCRIDTATELAYYQHGGILHYVLRRMIGAA</sequence>
<dbReference type="InterPro" id="IPR044137">
    <property type="entry name" value="AcnA_IRP_Swivel"/>
</dbReference>
<evidence type="ECO:0000259" key="12">
    <source>
        <dbReference type="Pfam" id="PF00330"/>
    </source>
</evidence>
<keyword evidence="8 10" id="KW-0456">Lyase</keyword>
<evidence type="ECO:0000256" key="3">
    <source>
        <dbReference type="ARBA" id="ARBA00007185"/>
    </source>
</evidence>
<keyword evidence="15" id="KW-1185">Reference proteome</keyword>
<comment type="similarity">
    <text evidence="3 10">Belongs to the aconitase/IPM isomerase family.</text>
</comment>
<evidence type="ECO:0000256" key="7">
    <source>
        <dbReference type="ARBA" id="ARBA00023014"/>
    </source>
</evidence>
<dbReference type="Proteomes" id="UP000004374">
    <property type="component" value="Unassembled WGS sequence"/>
</dbReference>
<evidence type="ECO:0000259" key="13">
    <source>
        <dbReference type="Pfam" id="PF00694"/>
    </source>
</evidence>
<dbReference type="Gene3D" id="3.30.499.10">
    <property type="entry name" value="Aconitase, domain 3"/>
    <property type="match status" value="2"/>
</dbReference>
<dbReference type="InterPro" id="IPR015928">
    <property type="entry name" value="Aconitase/3IPM_dehydase_swvl"/>
</dbReference>
<dbReference type="NCBIfam" id="TIGR01341">
    <property type="entry name" value="aconitase_1"/>
    <property type="match status" value="1"/>
</dbReference>